<accession>A0A1H6R5N8</accession>
<evidence type="ECO:0000259" key="2">
    <source>
        <dbReference type="Pfam" id="PF07790"/>
    </source>
</evidence>
<dbReference type="RefSeq" id="WP_089670547.1">
    <property type="nucleotide sequence ID" value="NZ_CP024845.1"/>
</dbReference>
<feature type="transmembrane region" description="Helical" evidence="1">
    <location>
        <begin position="20"/>
        <end position="44"/>
    </location>
</feature>
<reference evidence="3 4" key="1">
    <citation type="submission" date="2016-10" db="EMBL/GenBank/DDBJ databases">
        <authorList>
            <person name="de Groot N.N."/>
        </authorList>
    </citation>
    <scope>NUCLEOTIDE SEQUENCE [LARGE SCALE GENOMIC DNA]</scope>
    <source>
        <strain evidence="3 4">DSM 22187</strain>
    </source>
</reference>
<dbReference type="STRING" id="1073996.SAMN05444271_10128"/>
<dbReference type="InterPro" id="IPR012859">
    <property type="entry name" value="Pilin_N_archaeal"/>
</dbReference>
<dbReference type="KEGG" id="hae:halTADL_1936"/>
<accession>A0A2H4Q2U8</accession>
<evidence type="ECO:0000313" key="4">
    <source>
        <dbReference type="Proteomes" id="UP000198888"/>
    </source>
</evidence>
<proteinExistence type="predicted"/>
<dbReference type="EMBL" id="FNYR01000001">
    <property type="protein sequence ID" value="SEI46935.1"/>
    <property type="molecule type" value="Genomic_DNA"/>
</dbReference>
<protein>
    <submittedName>
        <fullName evidence="3">Flagellin (Archaellin), FlaG/FlaF family</fullName>
    </submittedName>
</protein>
<keyword evidence="1" id="KW-1133">Transmembrane helix</keyword>
<keyword evidence="4" id="KW-1185">Reference proteome</keyword>
<dbReference type="GeneID" id="35002720"/>
<sequence>MSWSRQSAVTHRTRTGRASIPVIGTIALVAVTLVVALTLGTVVLGQGSTPEPAPTAVIDLSVDGDTLTFAHESGETLDVRELSVRISVDGEPLDDHPPVPFFSASGFESGPTGPFNTASDPEWEIGETASLTVADTNSPTLDSGSTVSVRMYWENKPVIRTETQV</sequence>
<keyword evidence="1" id="KW-0472">Membrane</keyword>
<evidence type="ECO:0000313" key="3">
    <source>
        <dbReference type="EMBL" id="SEI46935.1"/>
    </source>
</evidence>
<dbReference type="Proteomes" id="UP000198888">
    <property type="component" value="Unassembled WGS sequence"/>
</dbReference>
<organism evidence="3 4">
    <name type="scientific">Halohasta litchfieldiae</name>
    <dbReference type="NCBI Taxonomy" id="1073996"/>
    <lineage>
        <taxon>Archaea</taxon>
        <taxon>Methanobacteriati</taxon>
        <taxon>Methanobacteriota</taxon>
        <taxon>Stenosarchaea group</taxon>
        <taxon>Halobacteria</taxon>
        <taxon>Halobacteriales</taxon>
        <taxon>Haloferacaceae</taxon>
        <taxon>Halohasta</taxon>
    </lineage>
</organism>
<dbReference type="Pfam" id="PF07790">
    <property type="entry name" value="Pilin_N"/>
    <property type="match status" value="1"/>
</dbReference>
<feature type="domain" description="Archaeal Type IV pilin N-terminal" evidence="2">
    <location>
        <begin position="21"/>
        <end position="90"/>
    </location>
</feature>
<evidence type="ECO:0000256" key="1">
    <source>
        <dbReference type="SAM" id="Phobius"/>
    </source>
</evidence>
<keyword evidence="1" id="KW-0812">Transmembrane</keyword>
<keyword evidence="3" id="KW-0966">Cell projection</keyword>
<name>A0A1H6R5N8_9EURY</name>
<keyword evidence="3" id="KW-0282">Flagellum</keyword>
<gene>
    <name evidence="3" type="ORF">SAMN05444271_10128</name>
</gene>
<dbReference type="AlphaFoldDB" id="A0A1H6R5N8"/>
<keyword evidence="3" id="KW-0969">Cilium</keyword>